<sequence>MSIPMDRNRRDQNPTVGLLLIVGEIISSEQRDEICLCLQNAFQQIDGSKYYEINDLFNNLIHENEFQIDSQYRQIANTENGSTAGFLYHPSFYTLLNVLRDLFQTCCHVCIVFCGQQVDSNGALMLSDSLFTPENFSSLFQEDGDYVLENLQIILPFVSNQWMKLANSYLQKHVEHVEIHDLTNEVVTNSSFGHRLYERLVQVIRNDSNHFDIYSKLASGNNSGTIAFDEPNLYVFYSQQGEASLFGIRGFVVLINSGFCRIPSYWNFIRGLQTIDACILTHFDYDVFPGLQTIVHRKQIFGSHDTQLGKPDVGAIFLNHIQRSKLQSKSSPSSRLLMNLTNNIDQFMNATKQLNIDTFNLIKPMIANKSNFEPINLYRKIAFGSLDMYVLHPTSSSTEDERLIASLQRIPIRNQQVSPSVIPHHHWYSSCLLLVWTPTAKSNKDSLVRILITGACPQTLVFEALDRVRHLDFLHASQQQQPRRSISHSKLISSTHVSSGIKHPLQKPRIPSSMMNRTAPAVVQNKSQKTSPRVTPSKPKVLPTTTINAKKSPAVSSVNKTPVPSKTNSNTRSISKEKKPTKPHATTSKASNLAKQTKPHPSKVKPLNDQKQKAKTEDKPQKKSDPVPVQERKSETEHDIPRSILEIQNENEEQTLDAINEHPQDLETEVEHEHVLESQSNDYDQQFDDHGEQHSSNDNDDQQYPADDFTEDTNTEANNTEDDIQRPDSISLTTDQSETLVESKSESPVNEEAISQISPQDPMTESFMDGVSDTENPFNGKITDDEMEIIHHDTSSSPRHSLLSTDDIEPQGLPIETNHSSKQLASRKINNGTKHTNGLSRSGHQSQSTLPGSIFNVDVAYIPYHGNEHYVDSEFFRRIRARYYILNAVQVSPQTLDSLLAGVHQWKKKEHELITLVPTFDSEQLRQFFIVNKNRLAELNINILPASSRCNVQYDNESSPAQLIRFGSFSDAYEQ</sequence>
<feature type="compositionally biased region" description="Polar residues" evidence="1">
    <location>
        <begin position="795"/>
        <end position="804"/>
    </location>
</feature>
<feature type="domain" description="Microtubule-associated protein 1A/B/S-like MBL-like" evidence="2">
    <location>
        <begin position="217"/>
        <end position="478"/>
    </location>
</feature>
<dbReference type="PANTHER" id="PTHR13843">
    <property type="entry name" value="MICROTUBULE-ASSOCIATED PROTEIN"/>
    <property type="match status" value="1"/>
</dbReference>
<proteinExistence type="predicted"/>
<accession>A0A814DH80</accession>
<dbReference type="GO" id="GO:0031114">
    <property type="term" value="P:regulation of microtubule depolymerization"/>
    <property type="evidence" value="ECO:0007669"/>
    <property type="project" value="TreeGrafter"/>
</dbReference>
<dbReference type="EMBL" id="CAJNOR010000588">
    <property type="protein sequence ID" value="CAF0955407.1"/>
    <property type="molecule type" value="Genomic_DNA"/>
</dbReference>
<evidence type="ECO:0000256" key="1">
    <source>
        <dbReference type="SAM" id="MobiDB-lite"/>
    </source>
</evidence>
<reference evidence="4" key="1">
    <citation type="submission" date="2021-02" db="EMBL/GenBank/DDBJ databases">
        <authorList>
            <person name="Nowell W R."/>
        </authorList>
    </citation>
    <scope>NUCLEOTIDE SEQUENCE</scope>
</reference>
<protein>
    <recommendedName>
        <fullName evidence="2">Microtubule-associated protein 1A/B/S-like MBL-like domain-containing protein</fullName>
    </recommendedName>
</protein>
<dbReference type="GO" id="GO:0005829">
    <property type="term" value="C:cytosol"/>
    <property type="evidence" value="ECO:0007669"/>
    <property type="project" value="TreeGrafter"/>
</dbReference>
<feature type="compositionally biased region" description="Polar residues" evidence="1">
    <location>
        <begin position="728"/>
        <end position="763"/>
    </location>
</feature>
<keyword evidence="5" id="KW-1185">Reference proteome</keyword>
<dbReference type="GO" id="GO:0005875">
    <property type="term" value="C:microtubule associated complex"/>
    <property type="evidence" value="ECO:0007669"/>
    <property type="project" value="TreeGrafter"/>
</dbReference>
<dbReference type="GO" id="GO:0016358">
    <property type="term" value="P:dendrite development"/>
    <property type="evidence" value="ECO:0007669"/>
    <property type="project" value="TreeGrafter"/>
</dbReference>
<feature type="compositionally biased region" description="Polar residues" evidence="1">
    <location>
        <begin position="476"/>
        <end position="498"/>
    </location>
</feature>
<organism evidence="4 5">
    <name type="scientific">Adineta ricciae</name>
    <name type="common">Rotifer</name>
    <dbReference type="NCBI Taxonomy" id="249248"/>
    <lineage>
        <taxon>Eukaryota</taxon>
        <taxon>Metazoa</taxon>
        <taxon>Spiralia</taxon>
        <taxon>Gnathifera</taxon>
        <taxon>Rotifera</taxon>
        <taxon>Eurotatoria</taxon>
        <taxon>Bdelloidea</taxon>
        <taxon>Adinetida</taxon>
        <taxon>Adinetidae</taxon>
        <taxon>Adineta</taxon>
    </lineage>
</organism>
<evidence type="ECO:0000313" key="5">
    <source>
        <dbReference type="Proteomes" id="UP000663828"/>
    </source>
</evidence>
<dbReference type="GO" id="GO:0005874">
    <property type="term" value="C:microtubule"/>
    <property type="evidence" value="ECO:0007669"/>
    <property type="project" value="InterPro"/>
</dbReference>
<evidence type="ECO:0000259" key="2">
    <source>
        <dbReference type="Pfam" id="PF25281"/>
    </source>
</evidence>
<dbReference type="InterPro" id="IPR026074">
    <property type="entry name" value="MAP1"/>
</dbReference>
<feature type="compositionally biased region" description="Basic and acidic residues" evidence="1">
    <location>
        <begin position="606"/>
        <end position="641"/>
    </location>
</feature>
<feature type="compositionally biased region" description="Polar residues" evidence="1">
    <location>
        <begin position="543"/>
        <end position="573"/>
    </location>
</feature>
<feature type="compositionally biased region" description="Polar residues" evidence="1">
    <location>
        <begin position="524"/>
        <end position="534"/>
    </location>
</feature>
<dbReference type="GO" id="GO:0045202">
    <property type="term" value="C:synapse"/>
    <property type="evidence" value="ECO:0007669"/>
    <property type="project" value="TreeGrafter"/>
</dbReference>
<dbReference type="AlphaFoldDB" id="A0A814DH80"/>
<name>A0A814DH80_ADIRI</name>
<dbReference type="GO" id="GO:0008017">
    <property type="term" value="F:microtubule binding"/>
    <property type="evidence" value="ECO:0007669"/>
    <property type="project" value="InterPro"/>
</dbReference>
<dbReference type="Proteomes" id="UP000663828">
    <property type="component" value="Unassembled WGS sequence"/>
</dbReference>
<dbReference type="GO" id="GO:0043025">
    <property type="term" value="C:neuronal cell body"/>
    <property type="evidence" value="ECO:0007669"/>
    <property type="project" value="TreeGrafter"/>
</dbReference>
<dbReference type="OrthoDB" id="5371837at2759"/>
<dbReference type="EMBL" id="CAJNOJ010000002">
    <property type="protein sequence ID" value="CAF0726733.1"/>
    <property type="molecule type" value="Genomic_DNA"/>
</dbReference>
<dbReference type="GO" id="GO:0007409">
    <property type="term" value="P:axonogenesis"/>
    <property type="evidence" value="ECO:0007669"/>
    <property type="project" value="TreeGrafter"/>
</dbReference>
<feature type="region of interest" description="Disordered" evidence="1">
    <location>
        <begin position="793"/>
        <end position="824"/>
    </location>
</feature>
<dbReference type="PANTHER" id="PTHR13843:SF12">
    <property type="entry name" value="ATPASE F1_V1_A1 COMPLEX ALPHA_BETA SUBUNIT NUCLEOTIDE-BINDING DOMAIN-CONTAINING PROTEIN"/>
    <property type="match status" value="1"/>
</dbReference>
<feature type="region of interest" description="Disordered" evidence="1">
    <location>
        <begin position="476"/>
        <end position="643"/>
    </location>
</feature>
<feature type="compositionally biased region" description="Polar residues" evidence="1">
    <location>
        <begin position="584"/>
        <end position="595"/>
    </location>
</feature>
<feature type="compositionally biased region" description="Basic and acidic residues" evidence="1">
    <location>
        <begin position="687"/>
        <end position="697"/>
    </location>
</feature>
<dbReference type="GO" id="GO:0003779">
    <property type="term" value="F:actin binding"/>
    <property type="evidence" value="ECO:0007669"/>
    <property type="project" value="TreeGrafter"/>
</dbReference>
<evidence type="ECO:0000313" key="3">
    <source>
        <dbReference type="EMBL" id="CAF0726733.1"/>
    </source>
</evidence>
<feature type="compositionally biased region" description="Acidic residues" evidence="1">
    <location>
        <begin position="708"/>
        <end position="722"/>
    </location>
</feature>
<comment type="caution">
    <text evidence="4">The sequence shown here is derived from an EMBL/GenBank/DDBJ whole genome shotgun (WGS) entry which is preliminary data.</text>
</comment>
<dbReference type="GO" id="GO:0030425">
    <property type="term" value="C:dendrite"/>
    <property type="evidence" value="ECO:0007669"/>
    <property type="project" value="TreeGrafter"/>
</dbReference>
<dbReference type="GO" id="GO:0000226">
    <property type="term" value="P:microtubule cytoskeleton organization"/>
    <property type="evidence" value="ECO:0007669"/>
    <property type="project" value="InterPro"/>
</dbReference>
<gene>
    <name evidence="3" type="ORF">EDS130_LOCUS762</name>
    <name evidence="4" type="ORF">XAT740_LOCUS10894</name>
</gene>
<dbReference type="Proteomes" id="UP000663852">
    <property type="component" value="Unassembled WGS sequence"/>
</dbReference>
<dbReference type="Pfam" id="PF25281">
    <property type="entry name" value="MBL_MAP1B"/>
    <property type="match status" value="1"/>
</dbReference>
<dbReference type="InterPro" id="IPR057480">
    <property type="entry name" value="MAP1A/B/S-like_MBL"/>
</dbReference>
<feature type="region of interest" description="Disordered" evidence="1">
    <location>
        <begin position="683"/>
        <end position="768"/>
    </location>
</feature>
<evidence type="ECO:0000313" key="4">
    <source>
        <dbReference type="EMBL" id="CAF0955407.1"/>
    </source>
</evidence>